<evidence type="ECO:0000313" key="7">
    <source>
        <dbReference type="WBParaSite" id="EEL_0000195601-mRNA-1"/>
    </source>
</evidence>
<keyword evidence="2" id="KW-0677">Repeat</keyword>
<dbReference type="InterPro" id="IPR018247">
    <property type="entry name" value="EF_Hand_1_Ca_BS"/>
</dbReference>
<dbReference type="GO" id="GO:0005509">
    <property type="term" value="F:calcium ion binding"/>
    <property type="evidence" value="ECO:0007669"/>
    <property type="project" value="InterPro"/>
</dbReference>
<feature type="region of interest" description="Disordered" evidence="4">
    <location>
        <begin position="854"/>
        <end position="892"/>
    </location>
</feature>
<feature type="region of interest" description="Disordered" evidence="4">
    <location>
        <begin position="691"/>
        <end position="757"/>
    </location>
</feature>
<dbReference type="SUPFAM" id="SSF47473">
    <property type="entry name" value="EF-hand"/>
    <property type="match status" value="2"/>
</dbReference>
<evidence type="ECO:0000256" key="4">
    <source>
        <dbReference type="SAM" id="MobiDB-lite"/>
    </source>
</evidence>
<feature type="compositionally biased region" description="Basic and acidic residues" evidence="4">
    <location>
        <begin position="321"/>
        <end position="336"/>
    </location>
</feature>
<feature type="compositionally biased region" description="Basic residues" evidence="4">
    <location>
        <begin position="305"/>
        <end position="320"/>
    </location>
</feature>
<dbReference type="AlphaFoldDB" id="A0A0R3RKE7"/>
<dbReference type="PANTHER" id="PTHR10827">
    <property type="entry name" value="RETICULOCALBIN"/>
    <property type="match status" value="1"/>
</dbReference>
<dbReference type="WBParaSite" id="EEL_0000195601-mRNA-1">
    <property type="protein sequence ID" value="EEL_0000195601-mRNA-1"/>
    <property type="gene ID" value="EEL_0000195601"/>
</dbReference>
<feature type="region of interest" description="Disordered" evidence="4">
    <location>
        <begin position="413"/>
        <end position="454"/>
    </location>
</feature>
<dbReference type="Proteomes" id="UP000050640">
    <property type="component" value="Unplaced"/>
</dbReference>
<evidence type="ECO:0000259" key="5">
    <source>
        <dbReference type="PROSITE" id="PS50222"/>
    </source>
</evidence>
<keyword evidence="6" id="KW-1185">Reference proteome</keyword>
<keyword evidence="3" id="KW-0106">Calcium</keyword>
<feature type="compositionally biased region" description="Polar residues" evidence="4">
    <location>
        <begin position="854"/>
        <end position="869"/>
    </location>
</feature>
<proteinExistence type="predicted"/>
<dbReference type="SMART" id="SM00054">
    <property type="entry name" value="EFh"/>
    <property type="match status" value="6"/>
</dbReference>
<dbReference type="PROSITE" id="PS00018">
    <property type="entry name" value="EF_HAND_1"/>
    <property type="match status" value="2"/>
</dbReference>
<feature type="compositionally biased region" description="Basic and acidic residues" evidence="4">
    <location>
        <begin position="714"/>
        <end position="725"/>
    </location>
</feature>
<dbReference type="InterPro" id="IPR002048">
    <property type="entry name" value="EF_hand_dom"/>
</dbReference>
<keyword evidence="1" id="KW-0479">Metal-binding</keyword>
<feature type="compositionally biased region" description="Basic and acidic residues" evidence="4">
    <location>
        <begin position="422"/>
        <end position="442"/>
    </location>
</feature>
<accession>A0A0R3RKE7</accession>
<feature type="compositionally biased region" description="Basic and acidic residues" evidence="4">
    <location>
        <begin position="732"/>
        <end position="744"/>
    </location>
</feature>
<evidence type="ECO:0000313" key="6">
    <source>
        <dbReference type="Proteomes" id="UP000050640"/>
    </source>
</evidence>
<reference evidence="7" key="1">
    <citation type="submission" date="2017-02" db="UniProtKB">
        <authorList>
            <consortium name="WormBaseParasite"/>
        </authorList>
    </citation>
    <scope>IDENTIFICATION</scope>
</reference>
<dbReference type="PROSITE" id="PS50222">
    <property type="entry name" value="EF_HAND_2"/>
    <property type="match status" value="2"/>
</dbReference>
<dbReference type="InterPro" id="IPR011992">
    <property type="entry name" value="EF-hand-dom_pair"/>
</dbReference>
<feature type="domain" description="EF-hand" evidence="5">
    <location>
        <begin position="27"/>
        <end position="62"/>
    </location>
</feature>
<feature type="compositionally biased region" description="Polar residues" evidence="4">
    <location>
        <begin position="443"/>
        <end position="454"/>
    </location>
</feature>
<feature type="region of interest" description="Disordered" evidence="4">
    <location>
        <begin position="301"/>
        <end position="336"/>
    </location>
</feature>
<name>A0A0R3RKE7_9BILA</name>
<evidence type="ECO:0000256" key="3">
    <source>
        <dbReference type="ARBA" id="ARBA00022837"/>
    </source>
</evidence>
<evidence type="ECO:0000256" key="1">
    <source>
        <dbReference type="ARBA" id="ARBA00022723"/>
    </source>
</evidence>
<dbReference type="STRING" id="1147741.A0A0R3RKE7"/>
<dbReference type="Pfam" id="PF13202">
    <property type="entry name" value="EF-hand_5"/>
    <property type="match status" value="1"/>
</dbReference>
<dbReference type="Gene3D" id="1.10.238.10">
    <property type="entry name" value="EF-hand"/>
    <property type="match status" value="3"/>
</dbReference>
<evidence type="ECO:0000256" key="2">
    <source>
        <dbReference type="ARBA" id="ARBA00022737"/>
    </source>
</evidence>
<feature type="compositionally biased region" description="Low complexity" evidence="4">
    <location>
        <begin position="870"/>
        <end position="892"/>
    </location>
</feature>
<protein>
    <submittedName>
        <fullName evidence="7">Calmodulin</fullName>
    </submittedName>
</protein>
<organism evidence="6 7">
    <name type="scientific">Elaeophora elaphi</name>
    <dbReference type="NCBI Taxonomy" id="1147741"/>
    <lineage>
        <taxon>Eukaryota</taxon>
        <taxon>Metazoa</taxon>
        <taxon>Ecdysozoa</taxon>
        <taxon>Nematoda</taxon>
        <taxon>Chromadorea</taxon>
        <taxon>Rhabditida</taxon>
        <taxon>Spirurina</taxon>
        <taxon>Spiruromorpha</taxon>
        <taxon>Filarioidea</taxon>
        <taxon>Onchocercidae</taxon>
        <taxon>Elaeophora</taxon>
    </lineage>
</organism>
<dbReference type="PANTHER" id="PTHR10827:SF98">
    <property type="entry name" value="45 KDA CALCIUM-BINDING PROTEIN"/>
    <property type="match status" value="1"/>
</dbReference>
<sequence length="933" mass="105776">MTHYDLTKDGKVDSRELRTIAYMDHKLPPAISDDIFRKADRNGDKFIDRIEIITAARLIQRHVERATLRWLEDHDTDSDGLLNEAELFESIYMELGLSTRYVSGCFRESDVNKDGYLTSSELVETLHCSRLLALKEAKELLKIYDTDGDHRLNIQEAQMLAGLRYDIEPNYAAIVFEDVSHRADHKINELELIDFLTKLREEAAIAALSKLSSLDQNGDEAVSFGELLYGYDKQLKKSVLKKIFSKVDVNKNAHIDPIESVSLQNLIADEIRLQTIQNDFEKQYSTTKNAATFAPPTLIIFNPSKKPRNQQKSRRHRKRRSDPNADTKLMINDESRPGIRELTATNTSGVNFSSFVTAVPKFITPSDEYQRFLSNGADLISEMFASTKKSKGHRDVAEINDVEKIRENSISDDSLLTLPMMQRDRKLTSDENEGKLESRSRSNENVNVQNQNGALSNSPQAAYIKKFEKFFDFLQKTIKKISKAVNENNEKPEESLKSPLRSINIIKHSTPIANNDTSNSTADDIQEATSVSENPISISTTTEKSKIYKNLNNKIYNEQNLIAHTPIDESEFKTVIAKKFSGNFDTPFLQADEKDIETNVKVIHLQRDKRKQSLDERKHSLDGREHLLQEREHSFKERNFQDAIESDENNSEDIVEDDCILEGQTDSIDSDEQSARSVKLYKCNTKTRISNPISTGSLEKIPKKLKKVKLPSESNDKSKMQDKSLNKMASLEYERTSSLSHDESSSFGHQAHSEHDSDEIVEMISDTEGDGDSDESSNEITSATKETIANELSKHESINKHNEFTQVDEHDKSIHNTARKLLSPKAVILNREKSLSEFGLPLVVDKESNGYKIPQSNSITEENVTKKNVSPQLQTTDSQLSQSQSSSLEQVELQVTTAKSQEIPNNNDGNEFFNEILNDMLNATFSEINQTSK</sequence>
<feature type="domain" description="EF-hand" evidence="5">
    <location>
        <begin position="97"/>
        <end position="132"/>
    </location>
</feature>